<keyword evidence="1" id="KW-1133">Transmembrane helix</keyword>
<dbReference type="Proteomes" id="UP000001096">
    <property type="component" value="Unassembled WGS sequence"/>
</dbReference>
<reference evidence="2 3" key="1">
    <citation type="submission" date="2012-04" db="EMBL/GenBank/DDBJ databases">
        <title>The Genome Sequence of Afipia broomeae ATCC 49717.</title>
        <authorList>
            <consortium name="The Broad Institute Genome Sequencing Platform"/>
            <person name="Earl A."/>
            <person name="Ward D."/>
            <person name="Feldgarden M."/>
            <person name="Gevers D."/>
            <person name="Huys G."/>
            <person name="Walker B."/>
            <person name="Young S.K."/>
            <person name="Zeng Q."/>
            <person name="Gargeya S."/>
            <person name="Fitzgerald M."/>
            <person name="Haas B."/>
            <person name="Abouelleil A."/>
            <person name="Alvarado L."/>
            <person name="Arachchi H.M."/>
            <person name="Berlin A."/>
            <person name="Chapman S.B."/>
            <person name="Goldberg J."/>
            <person name="Griggs A."/>
            <person name="Gujja S."/>
            <person name="Hansen M."/>
            <person name="Howarth C."/>
            <person name="Imamovic A."/>
            <person name="Larimer J."/>
            <person name="McCowen C."/>
            <person name="Montmayeur A."/>
            <person name="Murphy C."/>
            <person name="Neiman D."/>
            <person name="Pearson M."/>
            <person name="Priest M."/>
            <person name="Roberts A."/>
            <person name="Saif S."/>
            <person name="Shea T."/>
            <person name="Sisk P."/>
            <person name="Sykes S."/>
            <person name="Wortman J."/>
            <person name="Nusbaum C."/>
            <person name="Birren B."/>
        </authorList>
    </citation>
    <scope>NUCLEOTIDE SEQUENCE [LARGE SCALE GENOMIC DNA]</scope>
    <source>
        <strain evidence="2 3">ATCC 49717</strain>
    </source>
</reference>
<evidence type="ECO:0000313" key="3">
    <source>
        <dbReference type="Proteomes" id="UP000001096"/>
    </source>
</evidence>
<evidence type="ECO:0000256" key="1">
    <source>
        <dbReference type="SAM" id="Phobius"/>
    </source>
</evidence>
<comment type="caution">
    <text evidence="2">The sequence shown here is derived from an EMBL/GenBank/DDBJ whole genome shotgun (WGS) entry which is preliminary data.</text>
</comment>
<organism evidence="2 3">
    <name type="scientific">Afipia broomeae ATCC 49717</name>
    <dbReference type="NCBI Taxonomy" id="883078"/>
    <lineage>
        <taxon>Bacteria</taxon>
        <taxon>Pseudomonadati</taxon>
        <taxon>Pseudomonadota</taxon>
        <taxon>Alphaproteobacteria</taxon>
        <taxon>Hyphomicrobiales</taxon>
        <taxon>Nitrobacteraceae</taxon>
        <taxon>Afipia</taxon>
    </lineage>
</organism>
<dbReference type="PATRIC" id="fig|883078.3.peg.2942"/>
<dbReference type="AlphaFoldDB" id="K8PDK8"/>
<keyword evidence="1" id="KW-0812">Transmembrane</keyword>
<evidence type="ECO:0000313" key="2">
    <source>
        <dbReference type="EMBL" id="EKS36428.1"/>
    </source>
</evidence>
<accession>K8PDK8</accession>
<proteinExistence type="predicted"/>
<keyword evidence="3" id="KW-1185">Reference proteome</keyword>
<name>K8PDK8_9BRAD</name>
<protein>
    <submittedName>
        <fullName evidence="2">Uncharacterized protein</fullName>
    </submittedName>
</protein>
<sequence length="80" mass="8039">MRYAHAGLCGREHNSFVTVAVLYEEDKMAEGGSGGIGILGVIVGAIIVVGIGFFFLQGGMKGKSSGPSVTITAPAAPGSK</sequence>
<dbReference type="HOGENOM" id="CLU_2581887_0_0_5"/>
<gene>
    <name evidence="2" type="ORF">HMPREF9695_02846</name>
</gene>
<dbReference type="EMBL" id="AGWX01000004">
    <property type="protein sequence ID" value="EKS36428.1"/>
    <property type="molecule type" value="Genomic_DNA"/>
</dbReference>
<feature type="transmembrane region" description="Helical" evidence="1">
    <location>
        <begin position="36"/>
        <end position="56"/>
    </location>
</feature>
<keyword evidence="1" id="KW-0472">Membrane</keyword>